<dbReference type="InterPro" id="IPR048347">
    <property type="entry name" value="Sarcoglycan_C"/>
</dbReference>
<dbReference type="Proteomes" id="UP001235939">
    <property type="component" value="Chromosome 07"/>
</dbReference>
<dbReference type="PANTHER" id="PTHR10132:SF14">
    <property type="entry name" value="SARCOGLYCAN ALPHA, ISOFORM C"/>
    <property type="match status" value="1"/>
</dbReference>
<evidence type="ECO:0000313" key="4">
    <source>
        <dbReference type="EMBL" id="UYV69709.1"/>
    </source>
</evidence>
<name>A0ABY6KLW3_9ARAC</name>
<evidence type="ECO:0000256" key="1">
    <source>
        <dbReference type="SAM" id="MobiDB-lite"/>
    </source>
</evidence>
<evidence type="ECO:0000313" key="5">
    <source>
        <dbReference type="Proteomes" id="UP001235939"/>
    </source>
</evidence>
<organism evidence="4 5">
    <name type="scientific">Cordylochernes scorpioides</name>
    <dbReference type="NCBI Taxonomy" id="51811"/>
    <lineage>
        <taxon>Eukaryota</taxon>
        <taxon>Metazoa</taxon>
        <taxon>Ecdysozoa</taxon>
        <taxon>Arthropoda</taxon>
        <taxon>Chelicerata</taxon>
        <taxon>Arachnida</taxon>
        <taxon>Pseudoscorpiones</taxon>
        <taxon>Cheliferoidea</taxon>
        <taxon>Chernetidae</taxon>
        <taxon>Cordylochernes</taxon>
    </lineage>
</organism>
<dbReference type="InterPro" id="IPR008908">
    <property type="entry name" value="Sarcoglycan_alpha/epsilon"/>
</dbReference>
<feature type="region of interest" description="Disordered" evidence="1">
    <location>
        <begin position="53"/>
        <end position="72"/>
    </location>
</feature>
<reference evidence="4 5" key="1">
    <citation type="submission" date="2022-01" db="EMBL/GenBank/DDBJ databases">
        <title>A chromosomal length assembly of Cordylochernes scorpioides.</title>
        <authorList>
            <person name="Zeh D."/>
            <person name="Zeh J."/>
        </authorList>
    </citation>
    <scope>NUCLEOTIDE SEQUENCE [LARGE SCALE GENOMIC DNA]</scope>
    <source>
        <strain evidence="4">IN4F17</strain>
        <tissue evidence="4">Whole Body</tissue>
    </source>
</reference>
<gene>
    <name evidence="4" type="ORF">LAZ67_7000356</name>
</gene>
<feature type="transmembrane region" description="Helical" evidence="2">
    <location>
        <begin position="191"/>
        <end position="214"/>
    </location>
</feature>
<keyword evidence="2" id="KW-0472">Membrane</keyword>
<sequence>MDSDIPLWLASICAREYWASLMDLPDLPQKVYIRQPNGSLDALLHGVVANPGPMNVEAQPTDGDIPPPPMAPPPDGGSVYITQLTSTVDVVGRLPLNPMEKEGYNYSLDLQGLAREVQPLRTRVPCPRDYRRTSAELLFRRRSFISDWCHFSLVTDEVQVTEPNQFQPMVVQDTFHLRQLSFEPRNNFADFVLSLLVPGFLLAVLLGLLGTAMCRRAFNG</sequence>
<accession>A0ABY6KLW3</accession>
<dbReference type="Pfam" id="PF20989">
    <property type="entry name" value="Sarcoglycan_2_C"/>
    <property type="match status" value="1"/>
</dbReference>
<keyword evidence="2" id="KW-0812">Transmembrane</keyword>
<dbReference type="EMBL" id="CP092869">
    <property type="protein sequence ID" value="UYV69709.1"/>
    <property type="molecule type" value="Genomic_DNA"/>
</dbReference>
<evidence type="ECO:0000259" key="3">
    <source>
        <dbReference type="Pfam" id="PF20989"/>
    </source>
</evidence>
<evidence type="ECO:0000256" key="2">
    <source>
        <dbReference type="SAM" id="Phobius"/>
    </source>
</evidence>
<proteinExistence type="predicted"/>
<protein>
    <submittedName>
        <fullName evidence="4">SGCE</fullName>
    </submittedName>
</protein>
<keyword evidence="2" id="KW-1133">Transmembrane helix</keyword>
<keyword evidence="5" id="KW-1185">Reference proteome</keyword>
<dbReference type="PANTHER" id="PTHR10132">
    <property type="entry name" value="ALPHA-/EPSILON-SARCOGLYCAN FAMILY MEMBER"/>
    <property type="match status" value="1"/>
</dbReference>
<feature type="domain" description="Sarcoglycan alpha/epsilon second" evidence="3">
    <location>
        <begin position="80"/>
        <end position="154"/>
    </location>
</feature>